<feature type="region of interest" description="Disordered" evidence="1">
    <location>
        <begin position="42"/>
        <end position="65"/>
    </location>
</feature>
<proteinExistence type="predicted"/>
<dbReference type="InParanoid" id="A0A067R3W8"/>
<evidence type="ECO:0000256" key="1">
    <source>
        <dbReference type="SAM" id="MobiDB-lite"/>
    </source>
</evidence>
<sequence length="105" mass="12616">MSGAWRIQHYQKQKPRQFPRHPRYARVRSWFHRRAQWSEAAVSKSESVQQGRKRANNSGERQRRIRKEPTQVALCCLVRNHLFNRQSEFCLRCLVLALIQADKTR</sequence>
<accession>A0A067R3W8</accession>
<feature type="compositionally biased region" description="Basic residues" evidence="1">
    <location>
        <begin position="9"/>
        <end position="20"/>
    </location>
</feature>
<dbReference type="Proteomes" id="UP000027135">
    <property type="component" value="Unassembled WGS sequence"/>
</dbReference>
<gene>
    <name evidence="2" type="ORF">L798_08336</name>
</gene>
<dbReference type="AlphaFoldDB" id="A0A067R3W8"/>
<evidence type="ECO:0000313" key="2">
    <source>
        <dbReference type="EMBL" id="KDR17744.1"/>
    </source>
</evidence>
<feature type="region of interest" description="Disordered" evidence="1">
    <location>
        <begin position="1"/>
        <end position="20"/>
    </location>
</feature>
<reference evidence="2 3" key="1">
    <citation type="journal article" date="2014" name="Nat. Commun.">
        <title>Molecular traces of alternative social organization in a termite genome.</title>
        <authorList>
            <person name="Terrapon N."/>
            <person name="Li C."/>
            <person name="Robertson H.M."/>
            <person name="Ji L."/>
            <person name="Meng X."/>
            <person name="Booth W."/>
            <person name="Chen Z."/>
            <person name="Childers C.P."/>
            <person name="Glastad K.M."/>
            <person name="Gokhale K."/>
            <person name="Gowin J."/>
            <person name="Gronenberg W."/>
            <person name="Hermansen R.A."/>
            <person name="Hu H."/>
            <person name="Hunt B.G."/>
            <person name="Huylmans A.K."/>
            <person name="Khalil S.M."/>
            <person name="Mitchell R.D."/>
            <person name="Munoz-Torres M.C."/>
            <person name="Mustard J.A."/>
            <person name="Pan H."/>
            <person name="Reese J.T."/>
            <person name="Scharf M.E."/>
            <person name="Sun F."/>
            <person name="Vogel H."/>
            <person name="Xiao J."/>
            <person name="Yang W."/>
            <person name="Yang Z."/>
            <person name="Yang Z."/>
            <person name="Zhou J."/>
            <person name="Zhu J."/>
            <person name="Brent C.S."/>
            <person name="Elsik C.G."/>
            <person name="Goodisman M.A."/>
            <person name="Liberles D.A."/>
            <person name="Roe R.M."/>
            <person name="Vargo E.L."/>
            <person name="Vilcinskas A."/>
            <person name="Wang J."/>
            <person name="Bornberg-Bauer E."/>
            <person name="Korb J."/>
            <person name="Zhang G."/>
            <person name="Liebig J."/>
        </authorList>
    </citation>
    <scope>NUCLEOTIDE SEQUENCE [LARGE SCALE GENOMIC DNA]</scope>
    <source>
        <tissue evidence="2">Whole organism</tissue>
    </source>
</reference>
<keyword evidence="3" id="KW-1185">Reference proteome</keyword>
<dbReference type="EMBL" id="KK852721">
    <property type="protein sequence ID" value="KDR17744.1"/>
    <property type="molecule type" value="Genomic_DNA"/>
</dbReference>
<organism evidence="2 3">
    <name type="scientific">Zootermopsis nevadensis</name>
    <name type="common">Dampwood termite</name>
    <dbReference type="NCBI Taxonomy" id="136037"/>
    <lineage>
        <taxon>Eukaryota</taxon>
        <taxon>Metazoa</taxon>
        <taxon>Ecdysozoa</taxon>
        <taxon>Arthropoda</taxon>
        <taxon>Hexapoda</taxon>
        <taxon>Insecta</taxon>
        <taxon>Pterygota</taxon>
        <taxon>Neoptera</taxon>
        <taxon>Polyneoptera</taxon>
        <taxon>Dictyoptera</taxon>
        <taxon>Blattodea</taxon>
        <taxon>Blattoidea</taxon>
        <taxon>Termitoidae</taxon>
        <taxon>Termopsidae</taxon>
        <taxon>Zootermopsis</taxon>
    </lineage>
</organism>
<protein>
    <submittedName>
        <fullName evidence="2">Uncharacterized protein</fullName>
    </submittedName>
</protein>
<name>A0A067R3W8_ZOONE</name>
<evidence type="ECO:0000313" key="3">
    <source>
        <dbReference type="Proteomes" id="UP000027135"/>
    </source>
</evidence>